<name>A0A8S3ZVX8_9EUPU</name>
<dbReference type="GO" id="GO:0005886">
    <property type="term" value="C:plasma membrane"/>
    <property type="evidence" value="ECO:0007669"/>
    <property type="project" value="UniProtKB-SubCell"/>
</dbReference>
<feature type="transmembrane region" description="Helical" evidence="9">
    <location>
        <begin position="58"/>
        <end position="84"/>
    </location>
</feature>
<dbReference type="InterPro" id="IPR050569">
    <property type="entry name" value="TAAR"/>
</dbReference>
<dbReference type="AlphaFoldDB" id="A0A8S3ZVX8"/>
<dbReference type="CDD" id="cd00637">
    <property type="entry name" value="7tm_classA_rhodopsin-like"/>
    <property type="match status" value="1"/>
</dbReference>
<evidence type="ECO:0000256" key="7">
    <source>
        <dbReference type="ARBA" id="ARBA00023170"/>
    </source>
</evidence>
<feature type="transmembrane region" description="Helical" evidence="9">
    <location>
        <begin position="239"/>
        <end position="263"/>
    </location>
</feature>
<gene>
    <name evidence="11" type="ORF">CUNI_LOCUS17688</name>
</gene>
<dbReference type="GO" id="GO:0004930">
    <property type="term" value="F:G protein-coupled receptor activity"/>
    <property type="evidence" value="ECO:0007669"/>
    <property type="project" value="UniProtKB-KW"/>
</dbReference>
<feature type="transmembrane region" description="Helical" evidence="9">
    <location>
        <begin position="134"/>
        <end position="158"/>
    </location>
</feature>
<comment type="subcellular location">
    <subcellularLocation>
        <location evidence="1">Cell membrane</location>
        <topology evidence="1">Multi-pass membrane protein</topology>
    </subcellularLocation>
</comment>
<dbReference type="Pfam" id="PF00001">
    <property type="entry name" value="7tm_1"/>
    <property type="match status" value="1"/>
</dbReference>
<dbReference type="Proteomes" id="UP000678393">
    <property type="component" value="Unassembled WGS sequence"/>
</dbReference>
<evidence type="ECO:0000256" key="3">
    <source>
        <dbReference type="ARBA" id="ARBA00022692"/>
    </source>
</evidence>
<evidence type="ECO:0000313" key="11">
    <source>
        <dbReference type="EMBL" id="CAG5132130.1"/>
    </source>
</evidence>
<feature type="transmembrane region" description="Helical" evidence="9">
    <location>
        <begin position="178"/>
        <end position="200"/>
    </location>
</feature>
<dbReference type="PRINTS" id="PR00237">
    <property type="entry name" value="GPCRRHODOPSN"/>
</dbReference>
<accession>A0A8S3ZVX8</accession>
<comment type="caution">
    <text evidence="11">The sequence shown here is derived from an EMBL/GenBank/DDBJ whole genome shotgun (WGS) entry which is preliminary data.</text>
</comment>
<dbReference type="EMBL" id="CAJHNH020005112">
    <property type="protein sequence ID" value="CAG5132130.1"/>
    <property type="molecule type" value="Genomic_DNA"/>
</dbReference>
<evidence type="ECO:0000259" key="10">
    <source>
        <dbReference type="PROSITE" id="PS50262"/>
    </source>
</evidence>
<keyword evidence="4 9" id="KW-1133">Transmembrane helix</keyword>
<keyword evidence="12" id="KW-1185">Reference proteome</keyword>
<dbReference type="InterPro" id="IPR000276">
    <property type="entry name" value="GPCR_Rhodpsn"/>
</dbReference>
<keyword evidence="2" id="KW-1003">Cell membrane</keyword>
<evidence type="ECO:0000256" key="1">
    <source>
        <dbReference type="ARBA" id="ARBA00004651"/>
    </source>
</evidence>
<dbReference type="SUPFAM" id="SSF81321">
    <property type="entry name" value="Family A G protein-coupled receptor-like"/>
    <property type="match status" value="1"/>
</dbReference>
<protein>
    <recommendedName>
        <fullName evidence="10">G-protein coupled receptors family 1 profile domain-containing protein</fullName>
    </recommendedName>
</protein>
<feature type="domain" description="G-protein coupled receptors family 1 profile" evidence="10">
    <location>
        <begin position="38"/>
        <end position="294"/>
    </location>
</feature>
<feature type="transmembrane region" description="Helical" evidence="9">
    <location>
        <begin position="96"/>
        <end position="114"/>
    </location>
</feature>
<keyword evidence="6 9" id="KW-0472">Membrane</keyword>
<evidence type="ECO:0000256" key="5">
    <source>
        <dbReference type="ARBA" id="ARBA00023040"/>
    </source>
</evidence>
<evidence type="ECO:0000256" key="9">
    <source>
        <dbReference type="SAM" id="Phobius"/>
    </source>
</evidence>
<dbReference type="Gene3D" id="1.20.1070.10">
    <property type="entry name" value="Rhodopsin 7-helix transmembrane proteins"/>
    <property type="match status" value="1"/>
</dbReference>
<sequence length="328" mass="36942">MGWCVDNVTSASSETPPPADAVTIAVLDILLVTSSIVLNVLILLAVLRNQRLHTVSNVFISSLAASNLFLAIVTDIKMIIMLISCYKPVLDTLTDCIYAFVYSLSMTTSAYNHLMIASERWLYIAKPFLHHRVITYRSTLCGVILSWVVAFFCSVNLISGPCAPTFFESRSKINYCLVIPVIHFILSTFMIIIYGHIALITRNQTRAIKKTTSMNTEHSKRELDPILSNLKSTWKQVRMLVIVFGVYFVLTTPYIVTNVYVYVHEISLVLYNDNIGKAVTLISHAQCGANFLTYCLQDRDFRHVLRQYCLKFKISSFSGRVNPIASVT</sequence>
<organism evidence="11 12">
    <name type="scientific">Candidula unifasciata</name>
    <dbReference type="NCBI Taxonomy" id="100452"/>
    <lineage>
        <taxon>Eukaryota</taxon>
        <taxon>Metazoa</taxon>
        <taxon>Spiralia</taxon>
        <taxon>Lophotrochozoa</taxon>
        <taxon>Mollusca</taxon>
        <taxon>Gastropoda</taxon>
        <taxon>Heterobranchia</taxon>
        <taxon>Euthyneura</taxon>
        <taxon>Panpulmonata</taxon>
        <taxon>Eupulmonata</taxon>
        <taxon>Stylommatophora</taxon>
        <taxon>Helicina</taxon>
        <taxon>Helicoidea</taxon>
        <taxon>Geomitridae</taxon>
        <taxon>Candidula</taxon>
    </lineage>
</organism>
<evidence type="ECO:0000256" key="6">
    <source>
        <dbReference type="ARBA" id="ARBA00023136"/>
    </source>
</evidence>
<dbReference type="OrthoDB" id="6107361at2759"/>
<evidence type="ECO:0000313" key="12">
    <source>
        <dbReference type="Proteomes" id="UP000678393"/>
    </source>
</evidence>
<evidence type="ECO:0000256" key="4">
    <source>
        <dbReference type="ARBA" id="ARBA00022989"/>
    </source>
</evidence>
<keyword evidence="7" id="KW-0675">Receptor</keyword>
<dbReference type="PANTHER" id="PTHR24249">
    <property type="entry name" value="HISTAMINE RECEPTOR-RELATED G-PROTEIN COUPLED RECEPTOR"/>
    <property type="match status" value="1"/>
</dbReference>
<keyword evidence="8" id="KW-0807">Transducer</keyword>
<feature type="transmembrane region" description="Helical" evidence="9">
    <location>
        <begin position="22"/>
        <end position="46"/>
    </location>
</feature>
<evidence type="ECO:0000256" key="8">
    <source>
        <dbReference type="ARBA" id="ARBA00023224"/>
    </source>
</evidence>
<keyword evidence="5" id="KW-0297">G-protein coupled receptor</keyword>
<dbReference type="PROSITE" id="PS50262">
    <property type="entry name" value="G_PROTEIN_RECEP_F1_2"/>
    <property type="match status" value="1"/>
</dbReference>
<evidence type="ECO:0000256" key="2">
    <source>
        <dbReference type="ARBA" id="ARBA00022475"/>
    </source>
</evidence>
<proteinExistence type="predicted"/>
<dbReference type="InterPro" id="IPR017452">
    <property type="entry name" value="GPCR_Rhodpsn_7TM"/>
</dbReference>
<reference evidence="11" key="1">
    <citation type="submission" date="2021-04" db="EMBL/GenBank/DDBJ databases">
        <authorList>
            <consortium name="Molecular Ecology Group"/>
        </authorList>
    </citation>
    <scope>NUCLEOTIDE SEQUENCE</scope>
</reference>
<keyword evidence="3 9" id="KW-0812">Transmembrane</keyword>